<sequence>MFYRKKIVRNVASLGIIQAVNYIFPLITVPYISRIIGPDGYGIINYITLFVAYFNILIAYGFDMTATRRIVGHLHDKELVSTIFSQVIISRFFLFIISFFILLISSIYLEKIHENFYLSLIIFGSLIGNVLTPQFIYQGFQNLKIISVVSFIKGLLNTILIFILIKKAEDYIYVSVVSTVLSILCSIFLFWFVFKNFNIKLKLQPIKDIFQLIWKEKMIFLSNFVITLYSGTNVIVLGFFASKTEIGYITIAQNFMNLVLMVLTIPIVTSIFPHISDKFSQNKESGILEVRKFFPLIIYITLFASILLFLTSKYLILLMYGSKFIPSIEALRIVSFVPFLMTLTNLMGVQIMVNMRLDNLFFRITAFGAVVGLTINYILSKKYGYIGTAWSFLIIELIITIVMFLLLQLKNIKIIDLKYFSLKGIFSNLKK</sequence>
<dbReference type="AlphaFoldDB" id="A0A1N7QNJ0"/>
<feature type="transmembrane region" description="Helical" evidence="6">
    <location>
        <begin position="385"/>
        <end position="407"/>
    </location>
</feature>
<comment type="subcellular location">
    <subcellularLocation>
        <location evidence="1">Cell membrane</location>
        <topology evidence="1">Multi-pass membrane protein</topology>
    </subcellularLocation>
</comment>
<protein>
    <submittedName>
        <fullName evidence="7">Polysaccharide transporter, PST family</fullName>
    </submittedName>
</protein>
<dbReference type="InterPro" id="IPR050833">
    <property type="entry name" value="Poly_Biosynth_Transport"/>
</dbReference>
<feature type="transmembrane region" description="Helical" evidence="6">
    <location>
        <begin position="83"/>
        <end position="109"/>
    </location>
</feature>
<keyword evidence="4 6" id="KW-1133">Transmembrane helix</keyword>
<evidence type="ECO:0000313" key="8">
    <source>
        <dbReference type="Proteomes" id="UP000185781"/>
    </source>
</evidence>
<proteinExistence type="predicted"/>
<feature type="transmembrane region" description="Helical" evidence="6">
    <location>
        <begin position="43"/>
        <end position="62"/>
    </location>
</feature>
<dbReference type="Pfam" id="PF01943">
    <property type="entry name" value="Polysacc_synt"/>
    <property type="match status" value="1"/>
</dbReference>
<feature type="transmembrane region" description="Helical" evidence="6">
    <location>
        <begin position="145"/>
        <end position="165"/>
    </location>
</feature>
<feature type="transmembrane region" description="Helical" evidence="6">
    <location>
        <begin position="115"/>
        <end position="133"/>
    </location>
</feature>
<reference evidence="7 8" key="1">
    <citation type="submission" date="2017-01" db="EMBL/GenBank/DDBJ databases">
        <authorList>
            <person name="Mah S.A."/>
            <person name="Swanson W.J."/>
            <person name="Moy G.W."/>
            <person name="Vacquier V.D."/>
        </authorList>
    </citation>
    <scope>NUCLEOTIDE SEQUENCE [LARGE SCALE GENOMIC DNA]</scope>
    <source>
        <strain evidence="7 8">DSM 18014</strain>
    </source>
</reference>
<keyword evidence="5 6" id="KW-0472">Membrane</keyword>
<gene>
    <name evidence="7" type="ORF">SAMN05421785_11483</name>
</gene>
<dbReference type="EMBL" id="FTOV01000014">
    <property type="protein sequence ID" value="SIT24403.1"/>
    <property type="molecule type" value="Genomic_DNA"/>
</dbReference>
<keyword evidence="2" id="KW-1003">Cell membrane</keyword>
<dbReference type="CDD" id="cd13128">
    <property type="entry name" value="MATE_Wzx_like"/>
    <property type="match status" value="1"/>
</dbReference>
<evidence type="ECO:0000313" key="7">
    <source>
        <dbReference type="EMBL" id="SIT24403.1"/>
    </source>
</evidence>
<dbReference type="InterPro" id="IPR002797">
    <property type="entry name" value="Polysacc_synth"/>
</dbReference>
<name>A0A1N7QNJ0_9FLAO</name>
<evidence type="ECO:0000256" key="2">
    <source>
        <dbReference type="ARBA" id="ARBA00022475"/>
    </source>
</evidence>
<dbReference type="PANTHER" id="PTHR30250:SF11">
    <property type="entry name" value="O-ANTIGEN TRANSPORTER-RELATED"/>
    <property type="match status" value="1"/>
</dbReference>
<evidence type="ECO:0000256" key="4">
    <source>
        <dbReference type="ARBA" id="ARBA00022989"/>
    </source>
</evidence>
<keyword evidence="3 6" id="KW-0812">Transmembrane</keyword>
<dbReference type="STRING" id="373672.SAMN05421785_11483"/>
<evidence type="ECO:0000256" key="1">
    <source>
        <dbReference type="ARBA" id="ARBA00004651"/>
    </source>
</evidence>
<evidence type="ECO:0000256" key="6">
    <source>
        <dbReference type="SAM" id="Phobius"/>
    </source>
</evidence>
<feature type="transmembrane region" description="Helical" evidence="6">
    <location>
        <begin position="360"/>
        <end position="379"/>
    </location>
</feature>
<dbReference type="PANTHER" id="PTHR30250">
    <property type="entry name" value="PST FAMILY PREDICTED COLANIC ACID TRANSPORTER"/>
    <property type="match status" value="1"/>
</dbReference>
<feature type="transmembrane region" description="Helical" evidence="6">
    <location>
        <begin position="246"/>
        <end position="272"/>
    </location>
</feature>
<dbReference type="RefSeq" id="WP_076395642.1">
    <property type="nucleotide sequence ID" value="NZ_FTOV01000014.1"/>
</dbReference>
<accession>A0A1N7QNJ0</accession>
<evidence type="ECO:0000256" key="5">
    <source>
        <dbReference type="ARBA" id="ARBA00023136"/>
    </source>
</evidence>
<feature type="transmembrane region" description="Helical" evidence="6">
    <location>
        <begin position="218"/>
        <end position="240"/>
    </location>
</feature>
<feature type="transmembrane region" description="Helical" evidence="6">
    <location>
        <begin position="293"/>
        <end position="310"/>
    </location>
</feature>
<organism evidence="7 8">
    <name type="scientific">Chryseobacterium gambrini</name>
    <dbReference type="NCBI Taxonomy" id="373672"/>
    <lineage>
        <taxon>Bacteria</taxon>
        <taxon>Pseudomonadati</taxon>
        <taxon>Bacteroidota</taxon>
        <taxon>Flavobacteriia</taxon>
        <taxon>Flavobacteriales</taxon>
        <taxon>Weeksellaceae</taxon>
        <taxon>Chryseobacterium group</taxon>
        <taxon>Chryseobacterium</taxon>
    </lineage>
</organism>
<evidence type="ECO:0000256" key="3">
    <source>
        <dbReference type="ARBA" id="ARBA00022692"/>
    </source>
</evidence>
<feature type="transmembrane region" description="Helical" evidence="6">
    <location>
        <begin position="330"/>
        <end position="348"/>
    </location>
</feature>
<feature type="transmembrane region" description="Helical" evidence="6">
    <location>
        <begin position="171"/>
        <end position="197"/>
    </location>
</feature>
<dbReference type="GO" id="GO:0005886">
    <property type="term" value="C:plasma membrane"/>
    <property type="evidence" value="ECO:0007669"/>
    <property type="project" value="UniProtKB-SubCell"/>
</dbReference>
<dbReference type="OrthoDB" id="9815702at2"/>
<feature type="transmembrane region" description="Helical" evidence="6">
    <location>
        <begin position="12"/>
        <end position="31"/>
    </location>
</feature>
<dbReference type="Proteomes" id="UP000185781">
    <property type="component" value="Unassembled WGS sequence"/>
</dbReference>